<dbReference type="InterPro" id="IPR005569">
    <property type="entry name" value="Arc_DNA-bd_dom"/>
</dbReference>
<feature type="coiled-coil region" evidence="1">
    <location>
        <begin position="93"/>
        <end position="135"/>
    </location>
</feature>
<evidence type="ECO:0000256" key="1">
    <source>
        <dbReference type="SAM" id="Coils"/>
    </source>
</evidence>
<comment type="caution">
    <text evidence="3">The sequence shown here is derived from an EMBL/GenBank/DDBJ whole genome shotgun (WGS) entry which is preliminary data.</text>
</comment>
<dbReference type="InterPro" id="IPR013321">
    <property type="entry name" value="Arc_rbn_hlx_hlx"/>
</dbReference>
<keyword evidence="4" id="KW-1185">Reference proteome</keyword>
<reference evidence="3 4" key="1">
    <citation type="submission" date="2021-11" db="EMBL/GenBank/DDBJ databases">
        <title>Genome sequence.</title>
        <authorList>
            <person name="Sun Q."/>
        </authorList>
    </citation>
    <scope>NUCLEOTIDE SEQUENCE [LARGE SCALE GENOMIC DNA]</scope>
    <source>
        <strain evidence="3 4">KCTC 12005</strain>
    </source>
</reference>
<dbReference type="GO" id="GO:0006355">
    <property type="term" value="P:regulation of DNA-templated transcription"/>
    <property type="evidence" value="ECO:0007669"/>
    <property type="project" value="InterPro"/>
</dbReference>
<name>A0AAW4XXW2_9BURK</name>
<dbReference type="InterPro" id="IPR010985">
    <property type="entry name" value="Ribbon_hlx_hlx"/>
</dbReference>
<gene>
    <name evidence="3" type="ORF">LPW39_10520</name>
</gene>
<dbReference type="GO" id="GO:0003677">
    <property type="term" value="F:DNA binding"/>
    <property type="evidence" value="ECO:0007669"/>
    <property type="project" value="UniProtKB-KW"/>
</dbReference>
<protein>
    <submittedName>
        <fullName evidence="3">Arc family DNA-binding protein</fullName>
    </submittedName>
</protein>
<dbReference type="SUPFAM" id="SSF47598">
    <property type="entry name" value="Ribbon-helix-helix"/>
    <property type="match status" value="1"/>
</dbReference>
<dbReference type="RefSeq" id="WP_230774371.1">
    <property type="nucleotide sequence ID" value="NZ_JAJNCT010000010.1"/>
</dbReference>
<organism evidence="3 4">
    <name type="scientific">Comamonas koreensis</name>
    <dbReference type="NCBI Taxonomy" id="160825"/>
    <lineage>
        <taxon>Bacteria</taxon>
        <taxon>Pseudomonadati</taxon>
        <taxon>Pseudomonadota</taxon>
        <taxon>Betaproteobacteria</taxon>
        <taxon>Burkholderiales</taxon>
        <taxon>Comamonadaceae</taxon>
        <taxon>Comamonas</taxon>
    </lineage>
</organism>
<evidence type="ECO:0000313" key="3">
    <source>
        <dbReference type="EMBL" id="MCD2165569.1"/>
    </source>
</evidence>
<proteinExistence type="predicted"/>
<dbReference type="Pfam" id="PF03869">
    <property type="entry name" value="Arc"/>
    <property type="match status" value="1"/>
</dbReference>
<evidence type="ECO:0000313" key="4">
    <source>
        <dbReference type="Proteomes" id="UP001199260"/>
    </source>
</evidence>
<dbReference type="AlphaFoldDB" id="A0AAW4XXW2"/>
<feature type="domain" description="Arc-like DNA binding" evidence="2">
    <location>
        <begin position="7"/>
        <end position="46"/>
    </location>
</feature>
<accession>A0AAW4XXW2</accession>
<keyword evidence="1" id="KW-0175">Coiled coil</keyword>
<keyword evidence="3" id="KW-0238">DNA-binding</keyword>
<dbReference type="Proteomes" id="UP001199260">
    <property type="component" value="Unassembled WGS sequence"/>
</dbReference>
<sequence length="183" mass="20175">MATDRHQAPSYPLRMPEELKARIQASASESGRSLHAELLARLEESYAGGDSEELHLRISRLEGELAGTKFATDALLESASRRLGKMATAYATVRSLLERMDALFEEVADVAQRQVDGDERDLALAAARLENAKAEKGTLDEAIEQQIFDFDEESLIEGFKAAARKKKREVAKKRDASNPKVSG</sequence>
<dbReference type="Gene3D" id="1.10.1220.10">
    <property type="entry name" value="Met repressor-like"/>
    <property type="match status" value="1"/>
</dbReference>
<evidence type="ECO:0000259" key="2">
    <source>
        <dbReference type="Pfam" id="PF03869"/>
    </source>
</evidence>
<dbReference type="EMBL" id="JAJNCT010000010">
    <property type="protein sequence ID" value="MCD2165569.1"/>
    <property type="molecule type" value="Genomic_DNA"/>
</dbReference>